<dbReference type="AlphaFoldDB" id="A0A645D8X1"/>
<gene>
    <name evidence="1" type="ORF">SDC9_132939</name>
</gene>
<dbReference type="EMBL" id="VSSQ01034050">
    <property type="protein sequence ID" value="MPM85856.1"/>
    <property type="molecule type" value="Genomic_DNA"/>
</dbReference>
<comment type="caution">
    <text evidence="1">The sequence shown here is derived from an EMBL/GenBank/DDBJ whole genome shotgun (WGS) entry which is preliminary data.</text>
</comment>
<dbReference type="InterPro" id="IPR036918">
    <property type="entry name" value="Pyrv_Knase_C_sf"/>
</dbReference>
<reference evidence="1" key="1">
    <citation type="submission" date="2019-08" db="EMBL/GenBank/DDBJ databases">
        <authorList>
            <person name="Kucharzyk K."/>
            <person name="Murdoch R.W."/>
            <person name="Higgins S."/>
            <person name="Loffler F."/>
        </authorList>
    </citation>
    <scope>NUCLEOTIDE SEQUENCE</scope>
</reference>
<dbReference type="SUPFAM" id="SSF52935">
    <property type="entry name" value="PK C-terminal domain-like"/>
    <property type="match status" value="1"/>
</dbReference>
<evidence type="ECO:0000313" key="1">
    <source>
        <dbReference type="EMBL" id="MPM85856.1"/>
    </source>
</evidence>
<dbReference type="Gene3D" id="3.40.1380.20">
    <property type="entry name" value="Pyruvate kinase, C-terminal domain"/>
    <property type="match status" value="1"/>
</dbReference>
<accession>A0A645D8X1</accession>
<proteinExistence type="predicted"/>
<sequence>MEYKSKSNYITYFDRGGKQNTGEILIKTKEYVEANGKLNYIIISSTTGYTAIETIKVFKDYDIPMIVCMQDLNEEFSMKKEVLNDLKSSCEVYDIPKKYLADIIGNAGSNILRNFSQGTKVCIELLVYLINNLKVNEGDKLVVLAGTLKGADTAISFEVKKNKKFKVLSIIGLPQN</sequence>
<name>A0A645D8X1_9ZZZZ</name>
<organism evidence="1">
    <name type="scientific">bioreactor metagenome</name>
    <dbReference type="NCBI Taxonomy" id="1076179"/>
    <lineage>
        <taxon>unclassified sequences</taxon>
        <taxon>metagenomes</taxon>
        <taxon>ecological metagenomes</taxon>
    </lineage>
</organism>
<evidence type="ECO:0008006" key="2">
    <source>
        <dbReference type="Google" id="ProtNLM"/>
    </source>
</evidence>
<protein>
    <recommendedName>
        <fullName evidence="2">Pyruvate kinase C-terminal domain-containing protein</fullName>
    </recommendedName>
</protein>